<dbReference type="ExpressionAtlas" id="A0A5S9YI35">
    <property type="expression patterns" value="baseline"/>
</dbReference>
<organism evidence="1 4">
    <name type="scientific">Arabidopsis thaliana</name>
    <name type="common">Mouse-ear cress</name>
    <dbReference type="NCBI Taxonomy" id="3702"/>
    <lineage>
        <taxon>Eukaryota</taxon>
        <taxon>Viridiplantae</taxon>
        <taxon>Streptophyta</taxon>
        <taxon>Embryophyta</taxon>
        <taxon>Tracheophyta</taxon>
        <taxon>Spermatophyta</taxon>
        <taxon>Magnoliopsida</taxon>
        <taxon>eudicotyledons</taxon>
        <taxon>Gunneridae</taxon>
        <taxon>Pentapetalae</taxon>
        <taxon>rosids</taxon>
        <taxon>malvids</taxon>
        <taxon>Brassicales</taxon>
        <taxon>Brassicaceae</taxon>
        <taxon>Camelineae</taxon>
        <taxon>Arabidopsis</taxon>
    </lineage>
</organism>
<dbReference type="AlphaFoldDB" id="A0A5S9YI35"/>
<name>A0A5S9YI35_ARATH</name>
<protein>
    <submittedName>
        <fullName evidence="1">Uncharacterized protein</fullName>
    </submittedName>
</protein>
<evidence type="ECO:0000313" key="4">
    <source>
        <dbReference type="Proteomes" id="UP000434276"/>
    </source>
</evidence>
<evidence type="ECO:0000313" key="2">
    <source>
        <dbReference type="EMBL" id="VYS71788.1"/>
    </source>
</evidence>
<proteinExistence type="predicted"/>
<evidence type="ECO:0000313" key="3">
    <source>
        <dbReference type="Proteomes" id="UP000426265"/>
    </source>
</evidence>
<dbReference type="Proteomes" id="UP000434276">
    <property type="component" value="Unassembled WGS sequence"/>
</dbReference>
<accession>A0A5S9YI35</accession>
<evidence type="ECO:0000313" key="1">
    <source>
        <dbReference type="EMBL" id="CAA0413901.1"/>
    </source>
</evidence>
<dbReference type="EMBL" id="CACSHJ010000098">
    <property type="protein sequence ID" value="CAA0413901.1"/>
    <property type="molecule type" value="Genomic_DNA"/>
</dbReference>
<accession>A0A654GF55</accession>
<dbReference type="EMBL" id="CACRSJ010000111">
    <property type="protein sequence ID" value="VYS71788.1"/>
    <property type="molecule type" value="Genomic_DNA"/>
</dbReference>
<dbReference type="Proteomes" id="UP000426265">
    <property type="component" value="Unassembled WGS sequence"/>
</dbReference>
<sequence>MAVEKWMRMKCSHYDLANVATSDYVPPPNPSTTTEHKTLSVCEDEYTKFLQYQAASNLFLLHRPTFLGP</sequence>
<reference evidence="1 4" key="1">
    <citation type="submission" date="2019-12" db="EMBL/GenBank/DDBJ databases">
        <authorList>
            <person name="Jiao W.-B."/>
            <person name="Schneeberger K."/>
        </authorList>
    </citation>
    <scope>NUCLEOTIDE SEQUENCE [LARGE SCALE GENOMIC DNA]</scope>
    <source>
        <strain evidence="3">cv. An-1</strain>
        <strain evidence="4">cv. C24</strain>
    </source>
</reference>
<gene>
    <name evidence="2" type="ORF">AN1_LOCUS27162</name>
    <name evidence="1" type="ORF">C24_LOCUS26996</name>
</gene>